<name>A0A8D0CG09_SCLFO</name>
<organism evidence="5 6">
    <name type="scientific">Scleropages formosus</name>
    <name type="common">Asian bonytongue</name>
    <name type="synonym">Osteoglossum formosum</name>
    <dbReference type="NCBI Taxonomy" id="113540"/>
    <lineage>
        <taxon>Eukaryota</taxon>
        <taxon>Metazoa</taxon>
        <taxon>Chordata</taxon>
        <taxon>Craniata</taxon>
        <taxon>Vertebrata</taxon>
        <taxon>Euteleostomi</taxon>
        <taxon>Actinopterygii</taxon>
        <taxon>Neopterygii</taxon>
        <taxon>Teleostei</taxon>
        <taxon>Osteoglossocephala</taxon>
        <taxon>Osteoglossomorpha</taxon>
        <taxon>Osteoglossiformes</taxon>
        <taxon>Osteoglossidae</taxon>
        <taxon>Scleropages</taxon>
    </lineage>
</organism>
<keyword evidence="6" id="KW-1185">Reference proteome</keyword>
<dbReference type="InterPro" id="IPR008936">
    <property type="entry name" value="Rho_GTPase_activation_prot"/>
</dbReference>
<keyword evidence="1" id="KW-0343">GTPase activation</keyword>
<dbReference type="PROSITE" id="PS50238">
    <property type="entry name" value="RHOGAP"/>
    <property type="match status" value="1"/>
</dbReference>
<feature type="coiled-coil region" evidence="2">
    <location>
        <begin position="341"/>
        <end position="410"/>
    </location>
</feature>
<dbReference type="GO" id="GO:0007165">
    <property type="term" value="P:signal transduction"/>
    <property type="evidence" value="ECO:0007669"/>
    <property type="project" value="InterPro"/>
</dbReference>
<dbReference type="GeneTree" id="ENSGT00950000183015"/>
<evidence type="ECO:0000313" key="5">
    <source>
        <dbReference type="Ensembl" id="ENSSFOP00015064618.1"/>
    </source>
</evidence>
<dbReference type="Proteomes" id="UP000694397">
    <property type="component" value="Chromosome 13"/>
</dbReference>
<evidence type="ECO:0000256" key="1">
    <source>
        <dbReference type="ARBA" id="ARBA00022468"/>
    </source>
</evidence>
<evidence type="ECO:0000313" key="6">
    <source>
        <dbReference type="Proteomes" id="UP000694397"/>
    </source>
</evidence>
<dbReference type="GO" id="GO:0035021">
    <property type="term" value="P:negative regulation of Rac protein signal transduction"/>
    <property type="evidence" value="ECO:0007669"/>
    <property type="project" value="TreeGrafter"/>
</dbReference>
<proteinExistence type="predicted"/>
<dbReference type="PANTHER" id="PTHR15228:SF36">
    <property type="entry name" value="RHO GTPASE-ACTIVATING PROTEIN 24-LIKE ISOFORM X1"/>
    <property type="match status" value="1"/>
</dbReference>
<feature type="region of interest" description="Disordered" evidence="3">
    <location>
        <begin position="51"/>
        <end position="73"/>
    </location>
</feature>
<feature type="compositionally biased region" description="Polar residues" evidence="3">
    <location>
        <begin position="174"/>
        <end position="188"/>
    </location>
</feature>
<dbReference type="Gene3D" id="1.10.555.10">
    <property type="entry name" value="Rho GTPase activation protein"/>
    <property type="match status" value="1"/>
</dbReference>
<dbReference type="AlphaFoldDB" id="A0A8D0CG09"/>
<evidence type="ECO:0000256" key="2">
    <source>
        <dbReference type="SAM" id="Coils"/>
    </source>
</evidence>
<reference evidence="5" key="2">
    <citation type="submission" date="2025-08" db="UniProtKB">
        <authorList>
            <consortium name="Ensembl"/>
        </authorList>
    </citation>
    <scope>IDENTIFICATION</scope>
</reference>
<keyword evidence="2" id="KW-0175">Coiled coil</keyword>
<sequence length="435" mass="46749">MSIQNLATVFGPNILRPKAEDPESIIGGAALVQQLMSELIRECGSLFLRDAGADAGPDPPPSQGGKADVAGECRGDPAAQPRCEGLPCHRQACTRCSRQLTLSLLGTQRASPQTPEEIPAPQSTTPMQRRLQMLPPGGFGGPLYDSHRRGCSQHQAAAESGASLLRDPSGTAAIPTQTTAHGGSVPNSSRRDSWGGQGRSGQAAGKSDGAAQEGHRSSGAHESTLSVYDNIQLSIPDEPSPAEERMASADSSSWSSCEILLEEGTAGLGPASSRLSSIKTDREEARAGSPASLFILDAPLSRSSSDVFLPPANADPHADPRTALPSPQSPSSMRYLFVGLQQQIARQKEEYEAQIRSLEQRNKALQEEVAALRANLEQQRRWYGVAEMKMRDAERARADADRRNALLQQEMEQFFDTFGELNNEARKAERIVQSF</sequence>
<feature type="region of interest" description="Disordered" evidence="3">
    <location>
        <begin position="234"/>
        <end position="253"/>
    </location>
</feature>
<protein>
    <recommendedName>
        <fullName evidence="4">Rho-GAP domain-containing protein</fullName>
    </recommendedName>
</protein>
<dbReference type="InterPro" id="IPR051025">
    <property type="entry name" value="RhoGAP"/>
</dbReference>
<accession>A0A8D0CG09</accession>
<feature type="region of interest" description="Disordered" evidence="3">
    <location>
        <begin position="107"/>
        <end position="227"/>
    </location>
</feature>
<dbReference type="Ensembl" id="ENSSFOT00015067244.1">
    <property type="protein sequence ID" value="ENSSFOP00015064618.1"/>
    <property type="gene ID" value="ENSSFOG00015027619.1"/>
</dbReference>
<feature type="domain" description="Rho-GAP" evidence="4">
    <location>
        <begin position="1"/>
        <end position="47"/>
    </location>
</feature>
<feature type="region of interest" description="Disordered" evidence="3">
    <location>
        <begin position="309"/>
        <end position="330"/>
    </location>
</feature>
<dbReference type="GO" id="GO:0005925">
    <property type="term" value="C:focal adhesion"/>
    <property type="evidence" value="ECO:0007669"/>
    <property type="project" value="TreeGrafter"/>
</dbReference>
<dbReference type="SUPFAM" id="SSF48350">
    <property type="entry name" value="GTPase activation domain, GAP"/>
    <property type="match status" value="1"/>
</dbReference>
<dbReference type="PANTHER" id="PTHR15228">
    <property type="entry name" value="SPERMATHECAL PHYSIOLOGY VARIANT"/>
    <property type="match status" value="1"/>
</dbReference>
<dbReference type="GO" id="GO:0035313">
    <property type="term" value="P:wound healing, spreading of epidermal cells"/>
    <property type="evidence" value="ECO:0007669"/>
    <property type="project" value="TreeGrafter"/>
</dbReference>
<evidence type="ECO:0000259" key="4">
    <source>
        <dbReference type="PROSITE" id="PS50238"/>
    </source>
</evidence>
<dbReference type="GO" id="GO:0005096">
    <property type="term" value="F:GTPase activator activity"/>
    <property type="evidence" value="ECO:0007669"/>
    <property type="project" value="UniProtKB-KW"/>
</dbReference>
<dbReference type="GO" id="GO:1900028">
    <property type="term" value="P:negative regulation of ruffle assembly"/>
    <property type="evidence" value="ECO:0007669"/>
    <property type="project" value="TreeGrafter"/>
</dbReference>
<reference evidence="5 6" key="1">
    <citation type="submission" date="2019-04" db="EMBL/GenBank/DDBJ databases">
        <authorList>
            <consortium name="Wellcome Sanger Institute Data Sharing"/>
        </authorList>
    </citation>
    <scope>NUCLEOTIDE SEQUENCE [LARGE SCALE GENOMIC DNA]</scope>
</reference>
<evidence type="ECO:0000256" key="3">
    <source>
        <dbReference type="SAM" id="MobiDB-lite"/>
    </source>
</evidence>
<dbReference type="OrthoDB" id="10033734at2759"/>
<reference evidence="5" key="3">
    <citation type="submission" date="2025-09" db="UniProtKB">
        <authorList>
            <consortium name="Ensembl"/>
        </authorList>
    </citation>
    <scope>IDENTIFICATION</scope>
</reference>
<dbReference type="InterPro" id="IPR000198">
    <property type="entry name" value="RhoGAP_dom"/>
</dbReference>